<feature type="compositionally biased region" description="Low complexity" evidence="9">
    <location>
        <begin position="173"/>
        <end position="190"/>
    </location>
</feature>
<dbReference type="InterPro" id="IPR000679">
    <property type="entry name" value="Znf_GATA"/>
</dbReference>
<dbReference type="InterPro" id="IPR013860">
    <property type="entry name" value="AreA_GATA"/>
</dbReference>
<feature type="region of interest" description="Disordered" evidence="9">
    <location>
        <begin position="263"/>
        <end position="285"/>
    </location>
</feature>
<keyword evidence="7" id="KW-0539">Nucleus</keyword>
<evidence type="ECO:0000256" key="5">
    <source>
        <dbReference type="ARBA" id="ARBA00023015"/>
    </source>
</evidence>
<organism evidence="11 12">
    <name type="scientific">Jimgerdemannia flammicorona</name>
    <dbReference type="NCBI Taxonomy" id="994334"/>
    <lineage>
        <taxon>Eukaryota</taxon>
        <taxon>Fungi</taxon>
        <taxon>Fungi incertae sedis</taxon>
        <taxon>Mucoromycota</taxon>
        <taxon>Mucoromycotina</taxon>
        <taxon>Endogonomycetes</taxon>
        <taxon>Endogonales</taxon>
        <taxon>Endogonaceae</taxon>
        <taxon>Jimgerdemannia</taxon>
    </lineage>
</organism>
<dbReference type="GO" id="GO:0005634">
    <property type="term" value="C:nucleus"/>
    <property type="evidence" value="ECO:0007669"/>
    <property type="project" value="UniProtKB-SubCell"/>
</dbReference>
<proteinExistence type="predicted"/>
<dbReference type="PANTHER" id="PTHR10071">
    <property type="entry name" value="TRANSCRIPTION FACTOR GATA FAMILY MEMBER"/>
    <property type="match status" value="1"/>
</dbReference>
<dbReference type="GO" id="GO:0000981">
    <property type="term" value="F:DNA-binding transcription factor activity, RNA polymerase II-specific"/>
    <property type="evidence" value="ECO:0007669"/>
    <property type="project" value="TreeGrafter"/>
</dbReference>
<dbReference type="Pfam" id="PF00320">
    <property type="entry name" value="GATA"/>
    <property type="match status" value="2"/>
</dbReference>
<feature type="region of interest" description="Disordered" evidence="9">
    <location>
        <begin position="614"/>
        <end position="701"/>
    </location>
</feature>
<evidence type="ECO:0000259" key="10">
    <source>
        <dbReference type="PROSITE" id="PS50114"/>
    </source>
</evidence>
<gene>
    <name evidence="11" type="ORF">BC938DRAFT_481307</name>
</gene>
<evidence type="ECO:0000256" key="7">
    <source>
        <dbReference type="ARBA" id="ARBA00023242"/>
    </source>
</evidence>
<dbReference type="InterPro" id="IPR013088">
    <property type="entry name" value="Znf_NHR/GATA"/>
</dbReference>
<feature type="region of interest" description="Disordered" evidence="9">
    <location>
        <begin position="106"/>
        <end position="158"/>
    </location>
</feature>
<evidence type="ECO:0000256" key="4">
    <source>
        <dbReference type="ARBA" id="ARBA00022833"/>
    </source>
</evidence>
<keyword evidence="12" id="KW-1185">Reference proteome</keyword>
<dbReference type="PRINTS" id="PR00619">
    <property type="entry name" value="GATAZNFINGER"/>
</dbReference>
<keyword evidence="2" id="KW-0479">Metal-binding</keyword>
<feature type="region of interest" description="Disordered" evidence="9">
    <location>
        <begin position="494"/>
        <end position="516"/>
    </location>
</feature>
<evidence type="ECO:0000256" key="9">
    <source>
        <dbReference type="SAM" id="MobiDB-lite"/>
    </source>
</evidence>
<feature type="region of interest" description="Disordered" evidence="9">
    <location>
        <begin position="172"/>
        <end position="195"/>
    </location>
</feature>
<evidence type="ECO:0000313" key="11">
    <source>
        <dbReference type="EMBL" id="RUS28895.1"/>
    </source>
</evidence>
<protein>
    <recommendedName>
        <fullName evidence="10">GATA-type domain-containing protein</fullName>
    </recommendedName>
</protein>
<reference evidence="11 12" key="1">
    <citation type="journal article" date="2018" name="New Phytol.">
        <title>Phylogenomics of Endogonaceae and evolution of mycorrhizas within Mucoromycota.</title>
        <authorList>
            <person name="Chang Y."/>
            <person name="Desiro A."/>
            <person name="Na H."/>
            <person name="Sandor L."/>
            <person name="Lipzen A."/>
            <person name="Clum A."/>
            <person name="Barry K."/>
            <person name="Grigoriev I.V."/>
            <person name="Martin F.M."/>
            <person name="Stajich J.E."/>
            <person name="Smith M.E."/>
            <person name="Bonito G."/>
            <person name="Spatafora J.W."/>
        </authorList>
    </citation>
    <scope>NUCLEOTIDE SEQUENCE [LARGE SCALE GENOMIC DNA]</scope>
    <source>
        <strain evidence="11 12">AD002</strain>
    </source>
</reference>
<feature type="domain" description="GATA-type" evidence="10">
    <location>
        <begin position="576"/>
        <end position="623"/>
    </location>
</feature>
<dbReference type="PANTHER" id="PTHR10071:SF281">
    <property type="entry name" value="BOX A-BINDING FACTOR-RELATED"/>
    <property type="match status" value="1"/>
</dbReference>
<feature type="domain" description="GATA-type" evidence="10">
    <location>
        <begin position="517"/>
        <end position="564"/>
    </location>
</feature>
<dbReference type="GO" id="GO:0000122">
    <property type="term" value="P:negative regulation of transcription by RNA polymerase II"/>
    <property type="evidence" value="ECO:0007669"/>
    <property type="project" value="TreeGrafter"/>
</dbReference>
<dbReference type="Gene3D" id="3.30.50.10">
    <property type="entry name" value="Erythroid Transcription Factor GATA-1, subunit A"/>
    <property type="match status" value="2"/>
</dbReference>
<accession>A0A433QGG8</accession>
<keyword evidence="4" id="KW-0862">Zinc</keyword>
<evidence type="ECO:0000256" key="2">
    <source>
        <dbReference type="ARBA" id="ARBA00022723"/>
    </source>
</evidence>
<evidence type="ECO:0000256" key="8">
    <source>
        <dbReference type="PROSITE-ProRule" id="PRU00094"/>
    </source>
</evidence>
<keyword evidence="6" id="KW-0804">Transcription</keyword>
<dbReference type="SMART" id="SM00401">
    <property type="entry name" value="ZnF_GATA"/>
    <property type="match status" value="2"/>
</dbReference>
<name>A0A433QGG8_9FUNG</name>
<dbReference type="AlphaFoldDB" id="A0A433QGG8"/>
<feature type="compositionally biased region" description="Basic residues" evidence="9">
    <location>
        <begin position="118"/>
        <end position="128"/>
    </location>
</feature>
<dbReference type="CDD" id="cd00202">
    <property type="entry name" value="ZnF_GATA"/>
    <property type="match status" value="2"/>
</dbReference>
<evidence type="ECO:0000256" key="6">
    <source>
        <dbReference type="ARBA" id="ARBA00023163"/>
    </source>
</evidence>
<comment type="caution">
    <text evidence="11">The sequence shown here is derived from an EMBL/GenBank/DDBJ whole genome shotgun (WGS) entry which is preliminary data.</text>
</comment>
<keyword evidence="3 8" id="KW-0863">Zinc-finger</keyword>
<dbReference type="SUPFAM" id="SSF57716">
    <property type="entry name" value="Glucocorticoid receptor-like (DNA-binding domain)"/>
    <property type="match status" value="2"/>
</dbReference>
<dbReference type="PROSITE" id="PS00344">
    <property type="entry name" value="GATA_ZN_FINGER_1"/>
    <property type="match status" value="1"/>
</dbReference>
<dbReference type="FunFam" id="3.30.50.10:FF:000007">
    <property type="entry name" value="Nitrogen regulatory AreA, N-terminal"/>
    <property type="match status" value="1"/>
</dbReference>
<dbReference type="EMBL" id="RBNJ01005957">
    <property type="protein sequence ID" value="RUS28895.1"/>
    <property type="molecule type" value="Genomic_DNA"/>
</dbReference>
<evidence type="ECO:0000256" key="3">
    <source>
        <dbReference type="ARBA" id="ARBA00022771"/>
    </source>
</evidence>
<dbReference type="GO" id="GO:0000978">
    <property type="term" value="F:RNA polymerase II cis-regulatory region sequence-specific DNA binding"/>
    <property type="evidence" value="ECO:0007669"/>
    <property type="project" value="TreeGrafter"/>
</dbReference>
<dbReference type="PROSITE" id="PS50114">
    <property type="entry name" value="GATA_ZN_FINGER_2"/>
    <property type="match status" value="2"/>
</dbReference>
<dbReference type="Pfam" id="PF08550">
    <property type="entry name" value="GATA_AreA"/>
    <property type="match status" value="1"/>
</dbReference>
<sequence length="701" mass="76692">MAPIILKIKGNKSFSPFSNLDSEEELSKTWRVCTKVKDSLENGSRLENLSWRLWFLHHLLVEDSKGKTHFKKLSMATTKKLEGEKGTALSQLPAPKSFNFANSAIPIKKDQQPQQQAKKSKKKSHKKPTVNVATEVDSSKTEPVVHNAPVPAKPSNDVKNEHTMVLHDVMEVDNSPLPSPDSNSSSPLSNEEQDYHTYQNQQNTQPFVLHQYTSDQADDQVIELEDIFGAFSSMQAFLSMDPNQPPVIQIPYDDMMGSDWEQFSSPMSSRAPSPTYNTQLPENNSTNDNPYFYNNNMLYNELTPRTQSPPNSTLGNTVSAGHMTPSMAAQPMIHSVPTSPVSSSSLSHALQASIPPSRPTMNNRSMSQLPAQSINTTNAPSVQSAMYVTATMPPPPVGTLNKLLASLPPQTLNSAERILTPTNGGSSHAQSGRLMYVDSSNSNSNSIYPTSLSVPSSPVSTVPPMLSRNGVPMSISQSIAYTQHDGVSVKQEERAMKSGGMNDDGENEPRTESKSICTNCGATSTPLWRRSANDELLCNACGLYLKLHNAPRPKSLKPHIVRKDARGEDEAIQPICSNCGTTTTPLWRRDEDGAPLCNACGLYLKLHHEKRPMSMKTDIIKKRQRYENGQNPGRRPSKKARVDGEDVEPQQLYLGSTSGGLSSGMSSGISTPAQSPPPMDRSNALDHLGNVPSPLDTSFSL</sequence>
<evidence type="ECO:0000313" key="12">
    <source>
        <dbReference type="Proteomes" id="UP000274822"/>
    </source>
</evidence>
<comment type="subcellular location">
    <subcellularLocation>
        <location evidence="1">Nucleus</location>
    </subcellularLocation>
</comment>
<dbReference type="InterPro" id="IPR039355">
    <property type="entry name" value="Transcription_factor_GATA"/>
</dbReference>
<keyword evidence="5" id="KW-0805">Transcription regulation</keyword>
<dbReference type="GO" id="GO:0008270">
    <property type="term" value="F:zinc ion binding"/>
    <property type="evidence" value="ECO:0007669"/>
    <property type="project" value="UniProtKB-KW"/>
</dbReference>
<evidence type="ECO:0000256" key="1">
    <source>
        <dbReference type="ARBA" id="ARBA00004123"/>
    </source>
</evidence>
<dbReference type="GO" id="GO:0045944">
    <property type="term" value="P:positive regulation of transcription by RNA polymerase II"/>
    <property type="evidence" value="ECO:0007669"/>
    <property type="project" value="TreeGrafter"/>
</dbReference>
<dbReference type="Proteomes" id="UP000274822">
    <property type="component" value="Unassembled WGS sequence"/>
</dbReference>